<dbReference type="PROSITE" id="PS50994">
    <property type="entry name" value="INTEGRASE"/>
    <property type="match status" value="1"/>
</dbReference>
<dbReference type="InterPro" id="IPR001584">
    <property type="entry name" value="Integrase_cat-core"/>
</dbReference>
<protein>
    <recommendedName>
        <fullName evidence="2">Integrase catalytic domain-containing protein</fullName>
    </recommendedName>
</protein>
<dbReference type="Pfam" id="PF13683">
    <property type="entry name" value="rve_3"/>
    <property type="match status" value="1"/>
</dbReference>
<feature type="domain" description="Integrase catalytic" evidence="2">
    <location>
        <begin position="1"/>
        <end position="61"/>
    </location>
</feature>
<dbReference type="SUPFAM" id="SSF53098">
    <property type="entry name" value="Ribonuclease H-like"/>
    <property type="match status" value="1"/>
</dbReference>
<dbReference type="InterPro" id="IPR036397">
    <property type="entry name" value="RNaseH_sf"/>
</dbReference>
<feature type="region of interest" description="Disordered" evidence="1">
    <location>
        <begin position="33"/>
        <end position="61"/>
    </location>
</feature>
<reference evidence="3" key="1">
    <citation type="submission" date="2018-05" db="EMBL/GenBank/DDBJ databases">
        <authorList>
            <person name="Lanie J.A."/>
            <person name="Ng W.-L."/>
            <person name="Kazmierczak K.M."/>
            <person name="Andrzejewski T.M."/>
            <person name="Davidsen T.M."/>
            <person name="Wayne K.J."/>
            <person name="Tettelin H."/>
            <person name="Glass J.I."/>
            <person name="Rusch D."/>
            <person name="Podicherti R."/>
            <person name="Tsui H.-C.T."/>
            <person name="Winkler M.E."/>
        </authorList>
    </citation>
    <scope>NUCLEOTIDE SEQUENCE</scope>
</reference>
<evidence type="ECO:0000256" key="1">
    <source>
        <dbReference type="SAM" id="MobiDB-lite"/>
    </source>
</evidence>
<feature type="compositionally biased region" description="Basic and acidic residues" evidence="1">
    <location>
        <begin position="49"/>
        <end position="61"/>
    </location>
</feature>
<dbReference type="InterPro" id="IPR012337">
    <property type="entry name" value="RNaseH-like_sf"/>
</dbReference>
<gene>
    <name evidence="3" type="ORF">METZ01_LOCUS509842</name>
</gene>
<name>A0A383ELM1_9ZZZZ</name>
<dbReference type="GO" id="GO:0003676">
    <property type="term" value="F:nucleic acid binding"/>
    <property type="evidence" value="ECO:0007669"/>
    <property type="project" value="InterPro"/>
</dbReference>
<sequence length="61" mass="7130">MYRITRHISSDNRSEFVAQKMQTWLSETQIETLDIDPGSPSQNSYIESFHSRVRGEGLNRE</sequence>
<organism evidence="3">
    <name type="scientific">marine metagenome</name>
    <dbReference type="NCBI Taxonomy" id="408172"/>
    <lineage>
        <taxon>unclassified sequences</taxon>
        <taxon>metagenomes</taxon>
        <taxon>ecological metagenomes</taxon>
    </lineage>
</organism>
<evidence type="ECO:0000313" key="3">
    <source>
        <dbReference type="EMBL" id="SVE56988.1"/>
    </source>
</evidence>
<dbReference type="AlphaFoldDB" id="A0A383ELM1"/>
<dbReference type="EMBL" id="UINC01226484">
    <property type="protein sequence ID" value="SVE56988.1"/>
    <property type="molecule type" value="Genomic_DNA"/>
</dbReference>
<evidence type="ECO:0000259" key="2">
    <source>
        <dbReference type="PROSITE" id="PS50994"/>
    </source>
</evidence>
<accession>A0A383ELM1</accession>
<proteinExistence type="predicted"/>
<dbReference type="GO" id="GO:0015074">
    <property type="term" value="P:DNA integration"/>
    <property type="evidence" value="ECO:0007669"/>
    <property type="project" value="InterPro"/>
</dbReference>
<dbReference type="Gene3D" id="3.30.420.10">
    <property type="entry name" value="Ribonuclease H-like superfamily/Ribonuclease H"/>
    <property type="match status" value="1"/>
</dbReference>